<protein>
    <submittedName>
        <fullName evidence="1">Uncharacterized protein</fullName>
    </submittedName>
</protein>
<sequence>MKIKNLTLVAILLTSLTVGPLLSVNAKTDTPVTPIATPDATTLTIVTRHDTTIQAAFETAFIATPRAIEL</sequence>
<dbReference type="EMBL" id="BARU01031314">
    <property type="protein sequence ID" value="GAH73311.1"/>
    <property type="molecule type" value="Genomic_DNA"/>
</dbReference>
<feature type="non-terminal residue" evidence="1">
    <location>
        <position position="70"/>
    </location>
</feature>
<comment type="caution">
    <text evidence="1">The sequence shown here is derived from an EMBL/GenBank/DDBJ whole genome shotgun (WGS) entry which is preliminary data.</text>
</comment>
<name>X1HT09_9ZZZZ</name>
<organism evidence="1">
    <name type="scientific">marine sediment metagenome</name>
    <dbReference type="NCBI Taxonomy" id="412755"/>
    <lineage>
        <taxon>unclassified sequences</taxon>
        <taxon>metagenomes</taxon>
        <taxon>ecological metagenomes</taxon>
    </lineage>
</organism>
<dbReference type="AlphaFoldDB" id="X1HT09"/>
<evidence type="ECO:0000313" key="1">
    <source>
        <dbReference type="EMBL" id="GAH73311.1"/>
    </source>
</evidence>
<gene>
    <name evidence="1" type="ORF">S03H2_49551</name>
</gene>
<reference evidence="1" key="1">
    <citation type="journal article" date="2014" name="Front. Microbiol.">
        <title>High frequency of phylogenetically diverse reductive dehalogenase-homologous genes in deep subseafloor sedimentary metagenomes.</title>
        <authorList>
            <person name="Kawai M."/>
            <person name="Futagami T."/>
            <person name="Toyoda A."/>
            <person name="Takaki Y."/>
            <person name="Nishi S."/>
            <person name="Hori S."/>
            <person name="Arai W."/>
            <person name="Tsubouchi T."/>
            <person name="Morono Y."/>
            <person name="Uchiyama I."/>
            <person name="Ito T."/>
            <person name="Fujiyama A."/>
            <person name="Inagaki F."/>
            <person name="Takami H."/>
        </authorList>
    </citation>
    <scope>NUCLEOTIDE SEQUENCE</scope>
    <source>
        <strain evidence="1">Expedition CK06-06</strain>
    </source>
</reference>
<proteinExistence type="predicted"/>
<accession>X1HT09</accession>